<protein>
    <submittedName>
        <fullName evidence="1">DUF1317 family protein</fullName>
    </submittedName>
</protein>
<evidence type="ECO:0000313" key="1">
    <source>
        <dbReference type="EMBL" id="WLS77249.1"/>
    </source>
</evidence>
<gene>
    <name evidence="1" type="ORF">Q3V30_12185</name>
</gene>
<dbReference type="InterPro" id="IPR009750">
    <property type="entry name" value="DUF1317"/>
</dbReference>
<proteinExistence type="predicted"/>
<organism evidence="1 2">
    <name type="scientific">Erwinia pyri</name>
    <dbReference type="NCBI Taxonomy" id="3062598"/>
    <lineage>
        <taxon>Bacteria</taxon>
        <taxon>Pseudomonadati</taxon>
        <taxon>Pseudomonadota</taxon>
        <taxon>Gammaproteobacteria</taxon>
        <taxon>Enterobacterales</taxon>
        <taxon>Erwiniaceae</taxon>
        <taxon>Erwinia</taxon>
    </lineage>
</organism>
<dbReference type="Pfam" id="PF07026">
    <property type="entry name" value="DUF1317"/>
    <property type="match status" value="1"/>
</dbReference>
<accession>A0AA50DF82</accession>
<dbReference type="AlphaFoldDB" id="A0AA50DF82"/>
<dbReference type="RefSeq" id="WP_306206004.1">
    <property type="nucleotide sequence ID" value="NZ_CP132353.1"/>
</dbReference>
<keyword evidence="2" id="KW-1185">Reference proteome</keyword>
<dbReference type="EMBL" id="CP132353">
    <property type="protein sequence ID" value="WLS77249.1"/>
    <property type="molecule type" value="Genomic_DNA"/>
</dbReference>
<dbReference type="KEGG" id="epi:Q3V30_12185"/>
<sequence>MRSPTDDITVGFVTFIYSRQQHGWLCMQYGVVSNPIKAQNLAEKLNGHLNGKHGSQIYVH</sequence>
<evidence type="ECO:0000313" key="2">
    <source>
        <dbReference type="Proteomes" id="UP001228139"/>
    </source>
</evidence>
<name>A0AA50DF82_9GAMM</name>
<dbReference type="Proteomes" id="UP001228139">
    <property type="component" value="Chromosome"/>
</dbReference>
<reference evidence="1 2" key="1">
    <citation type="submission" date="2023-07" db="EMBL/GenBank/DDBJ databases">
        <title>Pathogenic bacteria of pear tree diseases.</title>
        <authorList>
            <person name="Zhang Z."/>
            <person name="He L."/>
            <person name="Huang R."/>
        </authorList>
    </citation>
    <scope>NUCLEOTIDE SEQUENCE [LARGE SCALE GENOMIC DNA]</scope>
    <source>
        <strain evidence="1 2">DE2</strain>
    </source>
</reference>